<protein>
    <submittedName>
        <fullName evidence="1">Uncharacterized protein</fullName>
    </submittedName>
</protein>
<dbReference type="EMBL" id="CACVAP010000047">
    <property type="protein sequence ID" value="CAA6805959.1"/>
    <property type="molecule type" value="Genomic_DNA"/>
</dbReference>
<dbReference type="AlphaFoldDB" id="A0A6S6SLB6"/>
<name>A0A6S6SLB6_9BACT</name>
<reference evidence="1" key="1">
    <citation type="submission" date="2020-01" db="EMBL/GenBank/DDBJ databases">
        <authorList>
            <person name="Meier V. D."/>
            <person name="Meier V D."/>
        </authorList>
    </citation>
    <scope>NUCLEOTIDE SEQUENCE</scope>
    <source>
        <strain evidence="1">HLG_WM_MAG_06</strain>
    </source>
</reference>
<sequence>MEVFYADVFYFIEFLIYATEMSGYGEPDLQTAVLFEKKTNKEALTLLANTYVKY</sequence>
<accession>A0A6S6SLB6</accession>
<gene>
    <name evidence="1" type="ORF">HELGO_WM3970</name>
</gene>
<organism evidence="1">
    <name type="scientific">uncultured Sulfurovum sp</name>
    <dbReference type="NCBI Taxonomy" id="269237"/>
    <lineage>
        <taxon>Bacteria</taxon>
        <taxon>Pseudomonadati</taxon>
        <taxon>Campylobacterota</taxon>
        <taxon>Epsilonproteobacteria</taxon>
        <taxon>Campylobacterales</taxon>
        <taxon>Sulfurovaceae</taxon>
        <taxon>Sulfurovum</taxon>
        <taxon>environmental samples</taxon>
    </lineage>
</organism>
<evidence type="ECO:0000313" key="1">
    <source>
        <dbReference type="EMBL" id="CAA6805959.1"/>
    </source>
</evidence>
<proteinExistence type="predicted"/>